<feature type="chain" id="PRO_5046884017" evidence="1">
    <location>
        <begin position="21"/>
        <end position="249"/>
    </location>
</feature>
<proteinExistence type="predicted"/>
<dbReference type="Pfam" id="PF06707">
    <property type="entry name" value="DUF1194"/>
    <property type="match status" value="1"/>
</dbReference>
<gene>
    <name evidence="2" type="ORF">OIHEL45_10408</name>
</gene>
<dbReference type="SUPFAM" id="SSF53300">
    <property type="entry name" value="vWA-like"/>
    <property type="match status" value="1"/>
</dbReference>
<protein>
    <submittedName>
        <fullName evidence="2">von Willebrand factor type A domain prot</fullName>
    </submittedName>
</protein>
<dbReference type="RefSeq" id="WP_007119285.1">
    <property type="nucleotide sequence ID" value="NZ_ABID01000002.1"/>
</dbReference>
<evidence type="ECO:0000256" key="1">
    <source>
        <dbReference type="SAM" id="SignalP"/>
    </source>
</evidence>
<dbReference type="Proteomes" id="UP000003257">
    <property type="component" value="Unassembled WGS sequence"/>
</dbReference>
<organism evidence="2 3">
    <name type="scientific">Sulfitobacter indolifex HEL-45</name>
    <dbReference type="NCBI Taxonomy" id="391624"/>
    <lineage>
        <taxon>Bacteria</taxon>
        <taxon>Pseudomonadati</taxon>
        <taxon>Pseudomonadota</taxon>
        <taxon>Alphaproteobacteria</taxon>
        <taxon>Rhodobacterales</taxon>
        <taxon>Roseobacteraceae</taxon>
        <taxon>Sulfitobacter</taxon>
    </lineage>
</organism>
<accession>A0ABM9X6M9</accession>
<comment type="caution">
    <text evidence="2">The sequence shown here is derived from an EMBL/GenBank/DDBJ whole genome shotgun (WGS) entry which is preliminary data.</text>
</comment>
<name>A0ABM9X6M9_9RHOB</name>
<keyword evidence="1" id="KW-0732">Signal</keyword>
<dbReference type="EMBL" id="ABID01000002">
    <property type="protein sequence ID" value="EDQ05147.1"/>
    <property type="molecule type" value="Genomic_DNA"/>
</dbReference>
<sequence length="249" mass="26520">MIRCALAFVLTLSTTQWAEAACRQALALGLDVSGSVDAREYRLQIGGLADALNDPRVRQALLMLPGHHVDLLVFEWSGSGDQSVILPWTTLNDTAALDAAIARLRATQRRDASPGTALGAAMELGARLLAERPGCQKHTLDISGDGISNFGPRPRDVRDGLAALSFGPLGLTINGLVIGADNSASGDSRQAEIGALASYYRAEVMLGPEAFVQTSLGFEDYARTMAEKLLRELDGMVFSQLTPPARVDQ</sequence>
<feature type="signal peptide" evidence="1">
    <location>
        <begin position="1"/>
        <end position="20"/>
    </location>
</feature>
<reference evidence="2 3" key="1">
    <citation type="submission" date="2007-11" db="EMBL/GenBank/DDBJ databases">
        <authorList>
            <person name="Wagner-Dobler I."/>
            <person name="Ferriera S."/>
            <person name="Johnson J."/>
            <person name="Kravitz S."/>
            <person name="Beeson K."/>
            <person name="Sutton G."/>
            <person name="Rogers Y.-H."/>
            <person name="Friedman R."/>
            <person name="Frazier M."/>
            <person name="Venter J.C."/>
        </authorList>
    </citation>
    <scope>NUCLEOTIDE SEQUENCE [LARGE SCALE GENOMIC DNA]</scope>
    <source>
        <strain evidence="2 3">HEL-45</strain>
    </source>
</reference>
<evidence type="ECO:0000313" key="2">
    <source>
        <dbReference type="EMBL" id="EDQ05147.1"/>
    </source>
</evidence>
<dbReference type="Gene3D" id="3.40.50.410">
    <property type="entry name" value="von Willebrand factor, type A domain"/>
    <property type="match status" value="1"/>
</dbReference>
<evidence type="ECO:0000313" key="3">
    <source>
        <dbReference type="Proteomes" id="UP000003257"/>
    </source>
</evidence>
<dbReference type="InterPro" id="IPR010607">
    <property type="entry name" value="DUF1194"/>
</dbReference>
<dbReference type="InterPro" id="IPR036465">
    <property type="entry name" value="vWFA_dom_sf"/>
</dbReference>
<keyword evidence="3" id="KW-1185">Reference proteome</keyword>